<dbReference type="Proteomes" id="UP001152622">
    <property type="component" value="Chromosome 4"/>
</dbReference>
<evidence type="ECO:0000313" key="2">
    <source>
        <dbReference type="EMBL" id="KAJ8364658.1"/>
    </source>
</evidence>
<dbReference type="AlphaFoldDB" id="A0A9Q1FS53"/>
<keyword evidence="3" id="KW-1185">Reference proteome</keyword>
<name>A0A9Q1FS53_SYNKA</name>
<dbReference type="EMBL" id="JAINUF010000004">
    <property type="protein sequence ID" value="KAJ8364658.1"/>
    <property type="molecule type" value="Genomic_DNA"/>
</dbReference>
<sequence>MLWLEKGGSRWLGGVSRCRWSSAGHPGRGASGRGGPRKEEAREDHSGGEFGVGGLQTRERIMQIVLPGERGKRKGLWVKRAYVHSAGNALSFSHAVSLGLLSLCEISLHCAGDPSPRGAANSHRRGKAGRVPYKRREWWWICRSNSCSHLATPRHPRPPLRRSRAPQPCSAVLTWPRAKGPPALRHLVGRDRLSLPFVSVCPPYVREDTLVSGADREPGGCGGGPTFL</sequence>
<proteinExistence type="predicted"/>
<gene>
    <name evidence="2" type="ORF">SKAU_G00134890</name>
</gene>
<evidence type="ECO:0000313" key="3">
    <source>
        <dbReference type="Proteomes" id="UP001152622"/>
    </source>
</evidence>
<evidence type="ECO:0000256" key="1">
    <source>
        <dbReference type="SAM" id="MobiDB-lite"/>
    </source>
</evidence>
<protein>
    <submittedName>
        <fullName evidence="2">Uncharacterized protein</fullName>
    </submittedName>
</protein>
<accession>A0A9Q1FS53</accession>
<feature type="compositionally biased region" description="Basic and acidic residues" evidence="1">
    <location>
        <begin position="36"/>
        <end position="47"/>
    </location>
</feature>
<feature type="region of interest" description="Disordered" evidence="1">
    <location>
        <begin position="21"/>
        <end position="52"/>
    </location>
</feature>
<reference evidence="2" key="1">
    <citation type="journal article" date="2023" name="Science">
        <title>Genome structures resolve the early diversification of teleost fishes.</title>
        <authorList>
            <person name="Parey E."/>
            <person name="Louis A."/>
            <person name="Montfort J."/>
            <person name="Bouchez O."/>
            <person name="Roques C."/>
            <person name="Iampietro C."/>
            <person name="Lluch J."/>
            <person name="Castinel A."/>
            <person name="Donnadieu C."/>
            <person name="Desvignes T."/>
            <person name="Floi Bucao C."/>
            <person name="Jouanno E."/>
            <person name="Wen M."/>
            <person name="Mejri S."/>
            <person name="Dirks R."/>
            <person name="Jansen H."/>
            <person name="Henkel C."/>
            <person name="Chen W.J."/>
            <person name="Zahm M."/>
            <person name="Cabau C."/>
            <person name="Klopp C."/>
            <person name="Thompson A.W."/>
            <person name="Robinson-Rechavi M."/>
            <person name="Braasch I."/>
            <person name="Lecointre G."/>
            <person name="Bobe J."/>
            <person name="Postlethwait J.H."/>
            <person name="Berthelot C."/>
            <person name="Roest Crollius H."/>
            <person name="Guiguen Y."/>
        </authorList>
    </citation>
    <scope>NUCLEOTIDE SEQUENCE</scope>
    <source>
        <strain evidence="2">WJC10195</strain>
    </source>
</reference>
<comment type="caution">
    <text evidence="2">The sequence shown here is derived from an EMBL/GenBank/DDBJ whole genome shotgun (WGS) entry which is preliminary data.</text>
</comment>
<organism evidence="2 3">
    <name type="scientific">Synaphobranchus kaupii</name>
    <name type="common">Kaup's arrowtooth eel</name>
    <dbReference type="NCBI Taxonomy" id="118154"/>
    <lineage>
        <taxon>Eukaryota</taxon>
        <taxon>Metazoa</taxon>
        <taxon>Chordata</taxon>
        <taxon>Craniata</taxon>
        <taxon>Vertebrata</taxon>
        <taxon>Euteleostomi</taxon>
        <taxon>Actinopterygii</taxon>
        <taxon>Neopterygii</taxon>
        <taxon>Teleostei</taxon>
        <taxon>Anguilliformes</taxon>
        <taxon>Synaphobranchidae</taxon>
        <taxon>Synaphobranchus</taxon>
    </lineage>
</organism>